<dbReference type="Pfam" id="PF00145">
    <property type="entry name" value="DNA_methylase"/>
    <property type="match status" value="2"/>
</dbReference>
<reference evidence="7 8" key="1">
    <citation type="submission" date="2024-01" db="EMBL/GenBank/DDBJ databases">
        <title>Genome mining of biosynthetic gene clusters to explore secondary metabolites of Streptomyces sp.</title>
        <authorList>
            <person name="Baig A."/>
            <person name="Ajitkumar Shintre N."/>
            <person name="Kumar H."/>
            <person name="Anbarasu A."/>
            <person name="Ramaiah S."/>
        </authorList>
    </citation>
    <scope>NUCLEOTIDE SEQUENCE [LARGE SCALE GENOMIC DNA]</scope>
    <source>
        <strain evidence="7 8">A57</strain>
    </source>
</reference>
<dbReference type="InterPro" id="IPR001525">
    <property type="entry name" value="C5_MeTfrase"/>
</dbReference>
<evidence type="ECO:0000256" key="6">
    <source>
        <dbReference type="PROSITE-ProRule" id="PRU01016"/>
    </source>
</evidence>
<dbReference type="SUPFAM" id="SSF53335">
    <property type="entry name" value="S-adenosyl-L-methionine-dependent methyltransferases"/>
    <property type="match status" value="1"/>
</dbReference>
<dbReference type="Gene3D" id="3.90.120.10">
    <property type="entry name" value="DNA Methylase, subunit A, domain 2"/>
    <property type="match status" value="1"/>
</dbReference>
<gene>
    <name evidence="7" type="ORF">VSS16_05260</name>
</gene>
<dbReference type="EC" id="2.1.1.37" evidence="1"/>
<keyword evidence="4 6" id="KW-0949">S-adenosyl-L-methionine</keyword>
<comment type="caution">
    <text evidence="7">The sequence shown here is derived from an EMBL/GenBank/DDBJ whole genome shotgun (WGS) entry which is preliminary data.</text>
</comment>
<keyword evidence="5" id="KW-0680">Restriction system</keyword>
<dbReference type="InterPro" id="IPR029063">
    <property type="entry name" value="SAM-dependent_MTases_sf"/>
</dbReference>
<dbReference type="EMBL" id="JAYMRP010000003">
    <property type="protein sequence ID" value="MFB8772143.1"/>
    <property type="molecule type" value="Genomic_DNA"/>
</dbReference>
<proteinExistence type="inferred from homology"/>
<evidence type="ECO:0000313" key="7">
    <source>
        <dbReference type="EMBL" id="MFB8772143.1"/>
    </source>
</evidence>
<dbReference type="Proteomes" id="UP001585080">
    <property type="component" value="Unassembled WGS sequence"/>
</dbReference>
<name>A0ABV5E5U1_9ACTN</name>
<evidence type="ECO:0000256" key="1">
    <source>
        <dbReference type="ARBA" id="ARBA00011975"/>
    </source>
</evidence>
<protein>
    <recommendedName>
        <fullName evidence="1">DNA (cytosine-5-)-methyltransferase</fullName>
        <ecNumber evidence="1">2.1.1.37</ecNumber>
    </recommendedName>
</protein>
<dbReference type="GO" id="GO:0032259">
    <property type="term" value="P:methylation"/>
    <property type="evidence" value="ECO:0007669"/>
    <property type="project" value="UniProtKB-KW"/>
</dbReference>
<keyword evidence="8" id="KW-1185">Reference proteome</keyword>
<dbReference type="PANTHER" id="PTHR10629">
    <property type="entry name" value="CYTOSINE-SPECIFIC METHYLTRANSFERASE"/>
    <property type="match status" value="1"/>
</dbReference>
<evidence type="ECO:0000313" key="8">
    <source>
        <dbReference type="Proteomes" id="UP001585080"/>
    </source>
</evidence>
<evidence type="ECO:0000256" key="3">
    <source>
        <dbReference type="ARBA" id="ARBA00022679"/>
    </source>
</evidence>
<keyword evidence="3 6" id="KW-0808">Transferase</keyword>
<dbReference type="PANTHER" id="PTHR10629:SF52">
    <property type="entry name" value="DNA (CYTOSINE-5)-METHYLTRANSFERASE 1"/>
    <property type="match status" value="1"/>
</dbReference>
<evidence type="ECO:0000256" key="4">
    <source>
        <dbReference type="ARBA" id="ARBA00022691"/>
    </source>
</evidence>
<dbReference type="PROSITE" id="PS51679">
    <property type="entry name" value="SAM_MT_C5"/>
    <property type="match status" value="1"/>
</dbReference>
<dbReference type="RefSeq" id="WP_376731124.1">
    <property type="nucleotide sequence ID" value="NZ_JAYMRP010000003.1"/>
</dbReference>
<dbReference type="InterPro" id="IPR050390">
    <property type="entry name" value="C5-Methyltransferase"/>
</dbReference>
<comment type="similarity">
    <text evidence="6">Belongs to the class I-like SAM-binding methyltransferase superfamily. C5-methyltransferase family.</text>
</comment>
<sequence>MIFRHDSDIDFTDLFCGLGGSTRGLIEAGLRARLAMNHDAIQVAAHRLNHPECEHLVEDIHAFDKRSLPRTRVLWGSPICTEISPAGGRKRTRGQIALLDQDGKPIEGDGQPEFQRTRATALDIIAATEVHRYDVVLCENVPEFFLDWELFDWWLGGFKILGYNHQIVCASSAHLGDGDNELAPQHRNRGYVVFTREGIPLPDLEVRPAAVCPTCGPVRARQVWRNPRRRKMGSWGVQYDYRCPNKSCGLILDPTVRPIGDVIDWSAPARRIGDGRPDRKKFTPYAKSTRERVAAGLAKFGHEPHVTMLRRNTTAVGVDGPVPAVSAQGKHHALIVPNGRKGAVRTTAEPLTTVACKPHHSLVRPAPEVDDCTLRMLSPRELAQAQRFPADYILPNSTQEAQILGIGNAVSVNAARWLGERVKAVLDR</sequence>
<feature type="active site" evidence="6">
    <location>
        <position position="80"/>
    </location>
</feature>
<organism evidence="7 8">
    <name type="scientific">Streptomyces broussonetiae</name>
    <dbReference type="NCBI Taxonomy" id="2686304"/>
    <lineage>
        <taxon>Bacteria</taxon>
        <taxon>Bacillati</taxon>
        <taxon>Actinomycetota</taxon>
        <taxon>Actinomycetes</taxon>
        <taxon>Kitasatosporales</taxon>
        <taxon>Streptomycetaceae</taxon>
        <taxon>Streptomyces</taxon>
    </lineage>
</organism>
<evidence type="ECO:0000256" key="5">
    <source>
        <dbReference type="ARBA" id="ARBA00022747"/>
    </source>
</evidence>
<keyword evidence="2 6" id="KW-0489">Methyltransferase</keyword>
<evidence type="ECO:0000256" key="2">
    <source>
        <dbReference type="ARBA" id="ARBA00022603"/>
    </source>
</evidence>
<dbReference type="Gene3D" id="3.40.50.150">
    <property type="entry name" value="Vaccinia Virus protein VP39"/>
    <property type="match status" value="1"/>
</dbReference>
<accession>A0ABV5E5U1</accession>
<dbReference type="GO" id="GO:0008168">
    <property type="term" value="F:methyltransferase activity"/>
    <property type="evidence" value="ECO:0007669"/>
    <property type="project" value="UniProtKB-KW"/>
</dbReference>